<dbReference type="InterPro" id="IPR003439">
    <property type="entry name" value="ABC_transporter-like_ATP-bd"/>
</dbReference>
<dbReference type="Pfam" id="PF08352">
    <property type="entry name" value="oligo_HPY"/>
    <property type="match status" value="2"/>
</dbReference>
<dbReference type="FunFam" id="3.40.50.300:FF:000016">
    <property type="entry name" value="Oligopeptide ABC transporter ATP-binding component"/>
    <property type="match status" value="1"/>
</dbReference>
<dbReference type="InterPro" id="IPR017871">
    <property type="entry name" value="ABC_transporter-like_CS"/>
</dbReference>
<gene>
    <name evidence="11" type="ORF">SAMN04487771_100546</name>
</gene>
<sequence>MDELLLQVKDLTVSFPGRKKDDPRETAVNHLSFDIHRGEIVGVVGESGSGKSLSALSIMDLLPKDARIDGGEILFEGEDLLKMPPETRRKLKGFKMGMVFQEPMTSLNPVMKIEEQVGENLVLHTNCRPDEIHTRVVEALCSVGLEDAEVICRKYPHELSGGMRQRVMLALAAICSPELIIADEPTTALDVVVQEQILNLLRKYNREKHVAILFISHDLNVIRRLCERTIVVYHGNIVEQGNTAEVMEHPQHEYTKTLVARIPERHEDGENTENVLSLEHLDVYYEMGGSFFRRKSRKHVIHDMSFNVHDGEILGIVGESGCGKSTLSKVILGLHKDYTGTVRMREGLRPQMVFQDPFGSLNPARKIGWIMEEPLKVRGIRDADERKRMVREMLEDCGLDPSFADRYPRELSGGQRQRISIGTALLMDTGFIIADEPVSALDVTVQSQIIKLIMDLHEKKHTTIMFISHDLDLVRRICRRVLVIYRGEIVEAGRSSEVYENPAHPYTKMLLAATRDDDRMRLTSSLMEKTQDADVKVPENFPGCPFILRCAKHREDCAHRKPDIVSLSSRHSARCTYAGGKKDGEDASL</sequence>
<evidence type="ECO:0000256" key="6">
    <source>
        <dbReference type="ARBA" id="ARBA00022741"/>
    </source>
</evidence>
<dbReference type="GO" id="GO:0015833">
    <property type="term" value="P:peptide transport"/>
    <property type="evidence" value="ECO:0007669"/>
    <property type="project" value="InterPro"/>
</dbReference>
<dbReference type="SUPFAM" id="SSF52540">
    <property type="entry name" value="P-loop containing nucleoside triphosphate hydrolases"/>
    <property type="match status" value="2"/>
</dbReference>
<evidence type="ECO:0000256" key="5">
    <source>
        <dbReference type="ARBA" id="ARBA00022519"/>
    </source>
</evidence>
<dbReference type="Proteomes" id="UP000199820">
    <property type="component" value="Unassembled WGS sequence"/>
</dbReference>
<evidence type="ECO:0000256" key="9">
    <source>
        <dbReference type="ARBA" id="ARBA00023136"/>
    </source>
</evidence>
<dbReference type="PROSITE" id="PS00211">
    <property type="entry name" value="ABC_TRANSPORTER_1"/>
    <property type="match status" value="2"/>
</dbReference>
<dbReference type="STRING" id="1526.SAMN02910262_00848"/>
<dbReference type="CDD" id="cd03257">
    <property type="entry name" value="ABC_NikE_OppD_transporters"/>
    <property type="match status" value="2"/>
</dbReference>
<evidence type="ECO:0000259" key="10">
    <source>
        <dbReference type="PROSITE" id="PS50893"/>
    </source>
</evidence>
<organism evidence="11 12">
    <name type="scientific">[Clostridium] aminophilum</name>
    <dbReference type="NCBI Taxonomy" id="1526"/>
    <lineage>
        <taxon>Bacteria</taxon>
        <taxon>Bacillati</taxon>
        <taxon>Bacillota</taxon>
        <taxon>Clostridia</taxon>
        <taxon>Lachnospirales</taxon>
        <taxon>Lachnospiraceae</taxon>
    </lineage>
</organism>
<dbReference type="RefSeq" id="WP_074648615.1">
    <property type="nucleotide sequence ID" value="NZ_FOIL01000005.1"/>
</dbReference>
<comment type="subcellular location">
    <subcellularLocation>
        <location evidence="1">Cell membrane</location>
        <topology evidence="1">Peripheral membrane protein</topology>
    </subcellularLocation>
</comment>
<dbReference type="NCBIfam" id="TIGR01727">
    <property type="entry name" value="oligo_HPY"/>
    <property type="match status" value="1"/>
</dbReference>
<dbReference type="PROSITE" id="PS50893">
    <property type="entry name" value="ABC_TRANSPORTER_2"/>
    <property type="match status" value="2"/>
</dbReference>
<name>A0A1I0BV57_9FIRM</name>
<dbReference type="NCBIfam" id="NF008453">
    <property type="entry name" value="PRK11308.1"/>
    <property type="match status" value="2"/>
</dbReference>
<proteinExistence type="inferred from homology"/>
<dbReference type="InterPro" id="IPR013563">
    <property type="entry name" value="Oligopep_ABC_C"/>
</dbReference>
<reference evidence="11 12" key="1">
    <citation type="submission" date="2016-10" db="EMBL/GenBank/DDBJ databases">
        <authorList>
            <person name="de Groot N.N."/>
        </authorList>
    </citation>
    <scope>NUCLEOTIDE SEQUENCE [LARGE SCALE GENOMIC DNA]</scope>
    <source>
        <strain evidence="11 12">KH1P1</strain>
    </source>
</reference>
<keyword evidence="3" id="KW-0813">Transport</keyword>
<dbReference type="InterPro" id="IPR050388">
    <property type="entry name" value="ABC_Ni/Peptide_Import"/>
</dbReference>
<dbReference type="PANTHER" id="PTHR43297:SF14">
    <property type="entry name" value="ATPASE AAA-TYPE CORE DOMAIN-CONTAINING PROTEIN"/>
    <property type="match status" value="1"/>
</dbReference>
<evidence type="ECO:0000256" key="3">
    <source>
        <dbReference type="ARBA" id="ARBA00022448"/>
    </source>
</evidence>
<dbReference type="OrthoDB" id="9806285at2"/>
<protein>
    <submittedName>
        <fullName evidence="11">Peptide/nickel transport system ATP-binding protein</fullName>
    </submittedName>
</protein>
<dbReference type="eggNOG" id="COG4172">
    <property type="taxonomic scope" value="Bacteria"/>
</dbReference>
<evidence type="ECO:0000256" key="1">
    <source>
        <dbReference type="ARBA" id="ARBA00004202"/>
    </source>
</evidence>
<dbReference type="GO" id="GO:0016887">
    <property type="term" value="F:ATP hydrolysis activity"/>
    <property type="evidence" value="ECO:0007669"/>
    <property type="project" value="InterPro"/>
</dbReference>
<keyword evidence="4" id="KW-1003">Cell membrane</keyword>
<keyword evidence="7 11" id="KW-0067">ATP-binding</keyword>
<evidence type="ECO:0000256" key="2">
    <source>
        <dbReference type="ARBA" id="ARBA00005417"/>
    </source>
</evidence>
<dbReference type="InterPro" id="IPR003593">
    <property type="entry name" value="AAA+_ATPase"/>
</dbReference>
<feature type="domain" description="ABC transporter" evidence="10">
    <location>
        <begin position="6"/>
        <end position="259"/>
    </location>
</feature>
<keyword evidence="6" id="KW-0547">Nucleotide-binding</keyword>
<dbReference type="SMART" id="SM00382">
    <property type="entry name" value="AAA"/>
    <property type="match status" value="2"/>
</dbReference>
<dbReference type="GO" id="GO:0005886">
    <property type="term" value="C:plasma membrane"/>
    <property type="evidence" value="ECO:0007669"/>
    <property type="project" value="UniProtKB-SubCell"/>
</dbReference>
<dbReference type="AlphaFoldDB" id="A0A1I0BV57"/>
<dbReference type="Pfam" id="PF00005">
    <property type="entry name" value="ABC_tran"/>
    <property type="match status" value="2"/>
</dbReference>
<dbReference type="InterPro" id="IPR027417">
    <property type="entry name" value="P-loop_NTPase"/>
</dbReference>
<evidence type="ECO:0000256" key="4">
    <source>
        <dbReference type="ARBA" id="ARBA00022475"/>
    </source>
</evidence>
<dbReference type="Gene3D" id="3.40.50.300">
    <property type="entry name" value="P-loop containing nucleotide triphosphate hydrolases"/>
    <property type="match status" value="2"/>
</dbReference>
<keyword evidence="12" id="KW-1185">Reference proteome</keyword>
<keyword evidence="5" id="KW-0997">Cell inner membrane</keyword>
<comment type="similarity">
    <text evidence="2">Belongs to the ABC transporter superfamily.</text>
</comment>
<keyword evidence="8" id="KW-1278">Translocase</keyword>
<feature type="domain" description="ABC transporter" evidence="10">
    <location>
        <begin position="278"/>
        <end position="511"/>
    </location>
</feature>
<evidence type="ECO:0000256" key="7">
    <source>
        <dbReference type="ARBA" id="ARBA00022840"/>
    </source>
</evidence>
<keyword evidence="9" id="KW-0472">Membrane</keyword>
<dbReference type="PANTHER" id="PTHR43297">
    <property type="entry name" value="OLIGOPEPTIDE TRANSPORT ATP-BINDING PROTEIN APPD"/>
    <property type="match status" value="1"/>
</dbReference>
<dbReference type="GO" id="GO:0005524">
    <property type="term" value="F:ATP binding"/>
    <property type="evidence" value="ECO:0007669"/>
    <property type="project" value="UniProtKB-KW"/>
</dbReference>
<evidence type="ECO:0000313" key="12">
    <source>
        <dbReference type="Proteomes" id="UP000199820"/>
    </source>
</evidence>
<accession>A0A1I0BV57</accession>
<evidence type="ECO:0000256" key="8">
    <source>
        <dbReference type="ARBA" id="ARBA00022967"/>
    </source>
</evidence>
<evidence type="ECO:0000313" key="11">
    <source>
        <dbReference type="EMBL" id="SET10881.1"/>
    </source>
</evidence>
<dbReference type="EMBL" id="FOIL01000005">
    <property type="protein sequence ID" value="SET10881.1"/>
    <property type="molecule type" value="Genomic_DNA"/>
</dbReference>